<dbReference type="InterPro" id="IPR038740">
    <property type="entry name" value="BioF2-like_GNAT_dom"/>
</dbReference>
<evidence type="ECO:0000259" key="1">
    <source>
        <dbReference type="Pfam" id="PF13480"/>
    </source>
</evidence>
<organism evidence="2 3">
    <name type="scientific">Roseivirga echinicomitans</name>
    <dbReference type="NCBI Taxonomy" id="296218"/>
    <lineage>
        <taxon>Bacteria</taxon>
        <taxon>Pseudomonadati</taxon>
        <taxon>Bacteroidota</taxon>
        <taxon>Cytophagia</taxon>
        <taxon>Cytophagales</taxon>
        <taxon>Roseivirgaceae</taxon>
        <taxon>Roseivirga</taxon>
    </lineage>
</organism>
<dbReference type="Pfam" id="PF13480">
    <property type="entry name" value="Acetyltransf_6"/>
    <property type="match status" value="1"/>
</dbReference>
<dbReference type="Proteomes" id="UP000075615">
    <property type="component" value="Unassembled WGS sequence"/>
</dbReference>
<dbReference type="RefSeq" id="WP_068414509.1">
    <property type="nucleotide sequence ID" value="NZ_LRDB01000012.1"/>
</dbReference>
<dbReference type="InterPro" id="IPR016181">
    <property type="entry name" value="Acyl_CoA_acyltransferase"/>
</dbReference>
<sequence length="311" mass="35339">MRNLKVVEEFSEKSKKGFSELLYTQPNFLIGNNQLPQIHFYLLDTTANIGLGHIGFSLEEGTVFSPYRAPFGGFALADDLTSLEITFFIFEVLRKLQVQGVNSIQMKLAPNCYFSNTFLLKENLVYAGFDLEEQLEYQAISITDQAFELNLASMEVRKLKKCKEAGFEFSRLPKHKLADVFDFVKKQRQEKGYELSMEWPQMKLAQKVNSEAYIPFVVKDGKRIIAATIGILASDCVLYNFSPAHHAEYDPLSPNVLLTEGLYDFCRAEGLNYLDLGTSYLNGEVNEGLWQFKSHLGGQSFLSYSFRKAVS</sequence>
<evidence type="ECO:0000313" key="3">
    <source>
        <dbReference type="Proteomes" id="UP000075615"/>
    </source>
</evidence>
<gene>
    <name evidence="2" type="ORF">AWN68_03985</name>
</gene>
<reference evidence="2 3" key="1">
    <citation type="submission" date="2016-01" db="EMBL/GenBank/DDBJ databases">
        <title>Genome sequencing of Roseivirga echinicomitans KMM 6058.</title>
        <authorList>
            <person name="Selvaratnam C."/>
            <person name="Thevarajoo S."/>
            <person name="Goh K.M."/>
            <person name="Ee R."/>
            <person name="Chan K.-G."/>
            <person name="Chong C.S."/>
        </authorList>
    </citation>
    <scope>NUCLEOTIDE SEQUENCE [LARGE SCALE GENOMIC DNA]</scope>
    <source>
        <strain evidence="2 3">KMM 6058</strain>
    </source>
</reference>
<protein>
    <recommendedName>
        <fullName evidence="1">BioF2-like acetyltransferase domain-containing protein</fullName>
    </recommendedName>
</protein>
<comment type="caution">
    <text evidence="2">The sequence shown here is derived from an EMBL/GenBank/DDBJ whole genome shotgun (WGS) entry which is preliminary data.</text>
</comment>
<keyword evidence="3" id="KW-1185">Reference proteome</keyword>
<accession>A0A150XJ84</accession>
<dbReference type="STRING" id="296218.AWN68_03985"/>
<evidence type="ECO:0000313" key="2">
    <source>
        <dbReference type="EMBL" id="KYG78798.1"/>
    </source>
</evidence>
<name>A0A150XJ84_9BACT</name>
<dbReference type="AlphaFoldDB" id="A0A150XJ84"/>
<proteinExistence type="predicted"/>
<dbReference type="EMBL" id="LRDB01000012">
    <property type="protein sequence ID" value="KYG78798.1"/>
    <property type="molecule type" value="Genomic_DNA"/>
</dbReference>
<dbReference type="SUPFAM" id="SSF55729">
    <property type="entry name" value="Acyl-CoA N-acyltransferases (Nat)"/>
    <property type="match status" value="1"/>
</dbReference>
<dbReference type="OrthoDB" id="9786422at2"/>
<feature type="domain" description="BioF2-like acetyltransferase" evidence="1">
    <location>
        <begin position="157"/>
        <end position="279"/>
    </location>
</feature>
<dbReference type="Gene3D" id="3.40.630.30">
    <property type="match status" value="1"/>
</dbReference>